<gene>
    <name evidence="2" type="ORF">IC621_12170</name>
</gene>
<dbReference type="AlphaFoldDB" id="A0A926S1G6"/>
<dbReference type="Pfam" id="PF07287">
    <property type="entry name" value="AtuA"/>
    <property type="match status" value="1"/>
</dbReference>
<protein>
    <submittedName>
        <fullName evidence="2">DUF1446 domain-containing protein</fullName>
    </submittedName>
</protein>
<evidence type="ECO:0000259" key="1">
    <source>
        <dbReference type="Pfam" id="PF07287"/>
    </source>
</evidence>
<dbReference type="Proteomes" id="UP000626844">
    <property type="component" value="Unassembled WGS sequence"/>
</dbReference>
<dbReference type="PANTHER" id="PTHR47472:SF1">
    <property type="entry name" value="DUF1446-DOMAIN-CONTAINING PROTEIN"/>
    <property type="match status" value="1"/>
</dbReference>
<organism evidence="2 3">
    <name type="scientific">Metabacillus arenae</name>
    <dbReference type="NCBI Taxonomy" id="2771434"/>
    <lineage>
        <taxon>Bacteria</taxon>
        <taxon>Bacillati</taxon>
        <taxon>Bacillota</taxon>
        <taxon>Bacilli</taxon>
        <taxon>Bacillales</taxon>
        <taxon>Bacillaceae</taxon>
        <taxon>Metabacillus</taxon>
    </lineage>
</organism>
<evidence type="ECO:0000313" key="2">
    <source>
        <dbReference type="EMBL" id="MBD1380989.1"/>
    </source>
</evidence>
<keyword evidence="3" id="KW-1185">Reference proteome</keyword>
<reference evidence="2" key="1">
    <citation type="submission" date="2020-09" db="EMBL/GenBank/DDBJ databases">
        <title>A novel bacterium of genus Bacillus, isolated from South China Sea.</title>
        <authorList>
            <person name="Huang H."/>
            <person name="Mo K."/>
            <person name="Hu Y."/>
        </authorList>
    </citation>
    <scope>NUCLEOTIDE SEQUENCE</scope>
    <source>
        <strain evidence="2">IB182487</strain>
    </source>
</reference>
<dbReference type="PANTHER" id="PTHR47472">
    <property type="entry name" value="PROPIONYL-COA CARBOXYLASE"/>
    <property type="match status" value="1"/>
</dbReference>
<name>A0A926S1G6_9BACI</name>
<accession>A0A926S1G6</accession>
<feature type="domain" description="Acyclic terpene utilisation N-terminal" evidence="1">
    <location>
        <begin position="5"/>
        <end position="443"/>
    </location>
</feature>
<sequence length="450" mass="49536">MKSIVRIGSGSAYAEDDLMPASDLAEKGELDYICFDSLAERTLALAQMRKINNPQLGYDLRLEELVKTFAPYVEKGKLKVIGNMGVANPIAAVEKAVEICKQLGLRNVKFASITGDDISDKIESIDPILWETGKRLSQLSGKVVSANAYIGAEPIVEALEKGANFIIGGRLADPSLYIGPMAYEFNWSLNDWDKIGQGTLIAHLLECGTHVTGGNFADPPYRVVPELDHLGLPIAEIEPSGNAIITKLDDTGGMVTAGTIKAQMVYEVHDPEQYLTPDVTCNMRNAKVLEEIKDRVAVWGATGQKWPDTLKVLVGVFEGYIGEGEVSFAGPGASERAKLSREILYKRINRRYGEKIEELRIDIIGLDSIHGSATSLLNETLHDVRVRVAARTHDKNIAEAIGKEVEWQFFGPSGGGGFRKYVREVLAMYSTLVPRNEFQYKVEVKEVQYV</sequence>
<dbReference type="RefSeq" id="WP_191158583.1">
    <property type="nucleotide sequence ID" value="NZ_JACXAI010000014.1"/>
</dbReference>
<proteinExistence type="predicted"/>
<dbReference type="EMBL" id="JACXAI010000014">
    <property type="protein sequence ID" value="MBD1380989.1"/>
    <property type="molecule type" value="Genomic_DNA"/>
</dbReference>
<comment type="caution">
    <text evidence="2">The sequence shown here is derived from an EMBL/GenBank/DDBJ whole genome shotgun (WGS) entry which is preliminary data.</text>
</comment>
<dbReference type="InterPro" id="IPR010839">
    <property type="entry name" value="AtuA_N"/>
</dbReference>
<evidence type="ECO:0000313" key="3">
    <source>
        <dbReference type="Proteomes" id="UP000626844"/>
    </source>
</evidence>